<dbReference type="InterPro" id="IPR050776">
    <property type="entry name" value="Ank_Repeat/CDKN_Inhibitor"/>
</dbReference>
<dbReference type="Pfam" id="PF12796">
    <property type="entry name" value="Ank_2"/>
    <property type="match status" value="1"/>
</dbReference>
<dbReference type="PROSITE" id="PS50297">
    <property type="entry name" value="ANK_REP_REGION"/>
    <property type="match status" value="1"/>
</dbReference>
<sequence length="314" mass="33292">MPTTPQTKLTPEQIDDLLYCARAGETDDLVAYFDELLAASSSSSSSAAAAANGTGADGEEGSREERIGALLEQALDEGGNGMLHYASANGHLATLSLLLPSSSLPLLLHQNASGNTPLHWAGLNGHLPIVKALVGRIDELEKQNPEEARRINVLKHEEEARLREKRRLALKREEKGKEAPATTTTTTNTTSAKQEQEEEEESKGDLDLEPEPERSLWDIRNRFGRGPTSEAQMNEREDVVQFLLGHMVTGGEVGAAATAADAAAAADAEEQGGAVGKGQAEGAKKEGTDGEGELTSRTENLTLSAAADDKDVSS</sequence>
<dbReference type="GeneID" id="37014521"/>
<accession>A0A316U4D4</accession>
<dbReference type="PANTHER" id="PTHR24201">
    <property type="entry name" value="ANK_REP_REGION DOMAIN-CONTAINING PROTEIN"/>
    <property type="match status" value="1"/>
</dbReference>
<dbReference type="Proteomes" id="UP000245942">
    <property type="component" value="Unassembled WGS sequence"/>
</dbReference>
<reference evidence="5 6" key="1">
    <citation type="journal article" date="2018" name="Mol. Biol. Evol.">
        <title>Broad Genomic Sampling Reveals a Smut Pathogenic Ancestry of the Fungal Clade Ustilaginomycotina.</title>
        <authorList>
            <person name="Kijpornyongpan T."/>
            <person name="Mondo S.J."/>
            <person name="Barry K."/>
            <person name="Sandor L."/>
            <person name="Lee J."/>
            <person name="Lipzen A."/>
            <person name="Pangilinan J."/>
            <person name="LaButti K."/>
            <person name="Hainaut M."/>
            <person name="Henrissat B."/>
            <person name="Grigoriev I.V."/>
            <person name="Spatafora J.W."/>
            <person name="Aime M.C."/>
        </authorList>
    </citation>
    <scope>NUCLEOTIDE SEQUENCE [LARGE SCALE GENOMIC DNA]</scope>
    <source>
        <strain evidence="5 6">MCA 4718</strain>
    </source>
</reference>
<keyword evidence="2 3" id="KW-0040">ANK repeat</keyword>
<dbReference type="RefSeq" id="XP_025347282.1">
    <property type="nucleotide sequence ID" value="XM_025492787.1"/>
</dbReference>
<dbReference type="Gene3D" id="1.25.40.20">
    <property type="entry name" value="Ankyrin repeat-containing domain"/>
    <property type="match status" value="1"/>
</dbReference>
<evidence type="ECO:0000256" key="4">
    <source>
        <dbReference type="SAM" id="MobiDB-lite"/>
    </source>
</evidence>
<dbReference type="SUPFAM" id="SSF48403">
    <property type="entry name" value="Ankyrin repeat"/>
    <property type="match status" value="1"/>
</dbReference>
<keyword evidence="1" id="KW-0677">Repeat</keyword>
<dbReference type="EMBL" id="KZ819329">
    <property type="protein sequence ID" value="PWN20122.1"/>
    <property type="molecule type" value="Genomic_DNA"/>
</dbReference>
<feature type="compositionally biased region" description="Basic and acidic residues" evidence="4">
    <location>
        <begin position="203"/>
        <end position="221"/>
    </location>
</feature>
<evidence type="ECO:0000313" key="5">
    <source>
        <dbReference type="EMBL" id="PWN20122.1"/>
    </source>
</evidence>
<organism evidence="5 6">
    <name type="scientific">Pseudomicrostroma glucosiphilum</name>
    <dbReference type="NCBI Taxonomy" id="1684307"/>
    <lineage>
        <taxon>Eukaryota</taxon>
        <taxon>Fungi</taxon>
        <taxon>Dikarya</taxon>
        <taxon>Basidiomycota</taxon>
        <taxon>Ustilaginomycotina</taxon>
        <taxon>Exobasidiomycetes</taxon>
        <taxon>Microstromatales</taxon>
        <taxon>Microstromatales incertae sedis</taxon>
        <taxon>Pseudomicrostroma</taxon>
    </lineage>
</organism>
<proteinExistence type="predicted"/>
<feature type="region of interest" description="Disordered" evidence="4">
    <location>
        <begin position="263"/>
        <end position="314"/>
    </location>
</feature>
<dbReference type="STRING" id="1684307.A0A316U4D4"/>
<dbReference type="PROSITE" id="PS50088">
    <property type="entry name" value="ANK_REPEAT"/>
    <property type="match status" value="1"/>
</dbReference>
<keyword evidence="6" id="KW-1185">Reference proteome</keyword>
<dbReference type="OrthoDB" id="10057496at2759"/>
<dbReference type="InterPro" id="IPR002110">
    <property type="entry name" value="Ankyrin_rpt"/>
</dbReference>
<feature type="repeat" description="ANK" evidence="3">
    <location>
        <begin position="113"/>
        <end position="145"/>
    </location>
</feature>
<dbReference type="InterPro" id="IPR036770">
    <property type="entry name" value="Ankyrin_rpt-contain_sf"/>
</dbReference>
<gene>
    <name evidence="5" type="ORF">BCV69DRAFT_283655</name>
</gene>
<feature type="region of interest" description="Disordered" evidence="4">
    <location>
        <begin position="170"/>
        <end position="231"/>
    </location>
</feature>
<name>A0A316U4D4_9BASI</name>
<evidence type="ECO:0000256" key="3">
    <source>
        <dbReference type="PROSITE-ProRule" id="PRU00023"/>
    </source>
</evidence>
<dbReference type="SMART" id="SM00248">
    <property type="entry name" value="ANK"/>
    <property type="match status" value="2"/>
</dbReference>
<evidence type="ECO:0000256" key="1">
    <source>
        <dbReference type="ARBA" id="ARBA00022737"/>
    </source>
</evidence>
<dbReference type="AlphaFoldDB" id="A0A316U4D4"/>
<protein>
    <submittedName>
        <fullName evidence="5">Uncharacterized protein</fullName>
    </submittedName>
</protein>
<evidence type="ECO:0000256" key="2">
    <source>
        <dbReference type="ARBA" id="ARBA00023043"/>
    </source>
</evidence>
<evidence type="ECO:0000313" key="6">
    <source>
        <dbReference type="Proteomes" id="UP000245942"/>
    </source>
</evidence>